<dbReference type="CDD" id="cd17536">
    <property type="entry name" value="REC_YesN-like"/>
    <property type="match status" value="1"/>
</dbReference>
<evidence type="ECO:0000256" key="3">
    <source>
        <dbReference type="ARBA" id="ARBA00022553"/>
    </source>
</evidence>
<name>A0A2V2FV74_9FIRM</name>
<dbReference type="GO" id="GO:0003700">
    <property type="term" value="F:DNA-binding transcription factor activity"/>
    <property type="evidence" value="ECO:0007669"/>
    <property type="project" value="InterPro"/>
</dbReference>
<dbReference type="PANTHER" id="PTHR42713:SF3">
    <property type="entry name" value="TRANSCRIPTIONAL REGULATORY PROTEIN HPTR"/>
    <property type="match status" value="1"/>
</dbReference>
<dbReference type="InterPro" id="IPR051552">
    <property type="entry name" value="HptR"/>
</dbReference>
<dbReference type="Pfam" id="PF12833">
    <property type="entry name" value="HTH_18"/>
    <property type="match status" value="1"/>
</dbReference>
<keyword evidence="13" id="KW-1185">Reference proteome</keyword>
<dbReference type="PANTHER" id="PTHR42713">
    <property type="entry name" value="HISTIDINE KINASE-RELATED"/>
    <property type="match status" value="1"/>
</dbReference>
<comment type="subcellular location">
    <subcellularLocation>
        <location evidence="1">Cytoplasm</location>
    </subcellularLocation>
</comment>
<evidence type="ECO:0000256" key="2">
    <source>
        <dbReference type="ARBA" id="ARBA00022490"/>
    </source>
</evidence>
<protein>
    <submittedName>
        <fullName evidence="12">AraC family two component transcriptional regulator</fullName>
    </submittedName>
    <submittedName>
        <fullName evidence="11">Response regulator</fullName>
    </submittedName>
</protein>
<keyword evidence="3 8" id="KW-0597">Phosphoprotein</keyword>
<evidence type="ECO:0000259" key="10">
    <source>
        <dbReference type="PROSITE" id="PS50110"/>
    </source>
</evidence>
<evidence type="ECO:0000256" key="6">
    <source>
        <dbReference type="ARBA" id="ARBA00023125"/>
    </source>
</evidence>
<dbReference type="InterPro" id="IPR001789">
    <property type="entry name" value="Sig_transdc_resp-reg_receiver"/>
</dbReference>
<feature type="domain" description="HTH araC/xylS-type" evidence="9">
    <location>
        <begin position="153"/>
        <end position="252"/>
    </location>
</feature>
<dbReference type="SMART" id="SM00342">
    <property type="entry name" value="HTH_ARAC"/>
    <property type="match status" value="1"/>
</dbReference>
<dbReference type="STRING" id="1034346.GCA_000313565_00080"/>
<dbReference type="RefSeq" id="WP_022936392.1">
    <property type="nucleotide sequence ID" value="NZ_BAABZA010000001.1"/>
</dbReference>
<dbReference type="EMBL" id="QJKH01000001">
    <property type="protein sequence ID" value="PXX81476.1"/>
    <property type="molecule type" value="Genomic_DNA"/>
</dbReference>
<evidence type="ECO:0000256" key="1">
    <source>
        <dbReference type="ARBA" id="ARBA00004496"/>
    </source>
</evidence>
<feature type="domain" description="Response regulatory" evidence="10">
    <location>
        <begin position="3"/>
        <end position="120"/>
    </location>
</feature>
<dbReference type="SMART" id="SM00448">
    <property type="entry name" value="REC"/>
    <property type="match status" value="1"/>
</dbReference>
<organism evidence="12 13">
    <name type="scientific">Dielma fastidiosa</name>
    <dbReference type="NCBI Taxonomy" id="1034346"/>
    <lineage>
        <taxon>Bacteria</taxon>
        <taxon>Bacillati</taxon>
        <taxon>Bacillota</taxon>
        <taxon>Erysipelotrichia</taxon>
        <taxon>Erysipelotrichales</taxon>
        <taxon>Erysipelotrichaceae</taxon>
        <taxon>Dielma</taxon>
    </lineage>
</organism>
<evidence type="ECO:0000313" key="11">
    <source>
        <dbReference type="EMBL" id="MDY5167097.1"/>
    </source>
</evidence>
<sequence length="255" mass="29413">MYTLLVVDDEKIIRQGIARLINLRQIGIDTIYEADNGKMALALMAKHPIDIILADINMPIMNGLEFSKIVKQNYPACRIALITGYDYLDYAIQAVKIGVDDYILKPASKDDIQALLMHMAENLQKNKKAHELERTVEKLQGAFSHQGSKSIKDQLMDVIRENLENQDFSLQQLAFDMGYNISYLSSIFKQYFGMSFRDYLLEQRLEKARLLMLTTQMKNYEVAEAVGIKDANYFSTCFKRKYHVTVTEFRNGRLL</sequence>
<evidence type="ECO:0000256" key="7">
    <source>
        <dbReference type="ARBA" id="ARBA00023163"/>
    </source>
</evidence>
<feature type="modified residue" description="4-aspartylphosphate" evidence="8">
    <location>
        <position position="55"/>
    </location>
</feature>
<dbReference type="Proteomes" id="UP000247612">
    <property type="component" value="Unassembled WGS sequence"/>
</dbReference>
<dbReference type="EMBL" id="JALDAW010000008">
    <property type="protein sequence ID" value="MDY5167097.1"/>
    <property type="molecule type" value="Genomic_DNA"/>
</dbReference>
<evidence type="ECO:0000259" key="9">
    <source>
        <dbReference type="PROSITE" id="PS01124"/>
    </source>
</evidence>
<dbReference type="Gene3D" id="3.40.50.2300">
    <property type="match status" value="1"/>
</dbReference>
<evidence type="ECO:0000256" key="5">
    <source>
        <dbReference type="ARBA" id="ARBA00023015"/>
    </source>
</evidence>
<dbReference type="GO" id="GO:0005737">
    <property type="term" value="C:cytoplasm"/>
    <property type="evidence" value="ECO:0007669"/>
    <property type="project" value="UniProtKB-SubCell"/>
</dbReference>
<dbReference type="GO" id="GO:0043565">
    <property type="term" value="F:sequence-specific DNA binding"/>
    <property type="evidence" value="ECO:0007669"/>
    <property type="project" value="InterPro"/>
</dbReference>
<gene>
    <name evidence="12" type="ORF">DES51_10181</name>
    <name evidence="11" type="ORF">MQE39_03030</name>
</gene>
<evidence type="ECO:0000256" key="8">
    <source>
        <dbReference type="PROSITE-ProRule" id="PRU00169"/>
    </source>
</evidence>
<dbReference type="InterPro" id="IPR018060">
    <property type="entry name" value="HTH_AraC"/>
</dbReference>
<dbReference type="Gene3D" id="1.10.10.60">
    <property type="entry name" value="Homeodomain-like"/>
    <property type="match status" value="2"/>
</dbReference>
<dbReference type="Pfam" id="PF00072">
    <property type="entry name" value="Response_reg"/>
    <property type="match status" value="1"/>
</dbReference>
<dbReference type="GO" id="GO:0000160">
    <property type="term" value="P:phosphorelay signal transduction system"/>
    <property type="evidence" value="ECO:0007669"/>
    <property type="project" value="UniProtKB-KW"/>
</dbReference>
<dbReference type="SUPFAM" id="SSF52172">
    <property type="entry name" value="CheY-like"/>
    <property type="match status" value="1"/>
</dbReference>
<keyword evidence="4" id="KW-0902">Two-component regulatory system</keyword>
<dbReference type="InterPro" id="IPR011006">
    <property type="entry name" value="CheY-like_superfamily"/>
</dbReference>
<dbReference type="PROSITE" id="PS01124">
    <property type="entry name" value="HTH_ARAC_FAMILY_2"/>
    <property type="match status" value="1"/>
</dbReference>
<dbReference type="PROSITE" id="PS50110">
    <property type="entry name" value="RESPONSE_REGULATORY"/>
    <property type="match status" value="1"/>
</dbReference>
<evidence type="ECO:0000256" key="4">
    <source>
        <dbReference type="ARBA" id="ARBA00023012"/>
    </source>
</evidence>
<dbReference type="Proteomes" id="UP001276902">
    <property type="component" value="Unassembled WGS sequence"/>
</dbReference>
<dbReference type="OrthoDB" id="9759232at2"/>
<accession>A0A2V2FV74</accession>
<dbReference type="SUPFAM" id="SSF46689">
    <property type="entry name" value="Homeodomain-like"/>
    <property type="match status" value="2"/>
</dbReference>
<dbReference type="InterPro" id="IPR009057">
    <property type="entry name" value="Homeodomain-like_sf"/>
</dbReference>
<reference evidence="11" key="2">
    <citation type="submission" date="2022-03" db="EMBL/GenBank/DDBJ databases">
        <title>First case of bacteraemia caused by Dielma fastidiosa in a patient hospitalised with diverticulitis.</title>
        <authorList>
            <person name="Forman-Ankjaer B."/>
            <person name="Hvid-Jensen F."/>
            <person name="Kobel C.M."/>
            <person name="Greve T."/>
        </authorList>
    </citation>
    <scope>NUCLEOTIDE SEQUENCE</scope>
    <source>
        <strain evidence="11">AUH_DF_2021</strain>
    </source>
</reference>
<evidence type="ECO:0000313" key="12">
    <source>
        <dbReference type="EMBL" id="PXX81476.1"/>
    </source>
</evidence>
<reference evidence="12 13" key="1">
    <citation type="submission" date="2018-05" db="EMBL/GenBank/DDBJ databases">
        <title>Genomic Encyclopedia of Type Strains, Phase IV (KMG-IV): sequencing the most valuable type-strain genomes for metagenomic binning, comparative biology and taxonomic classification.</title>
        <authorList>
            <person name="Goeker M."/>
        </authorList>
    </citation>
    <scope>NUCLEOTIDE SEQUENCE [LARGE SCALE GENOMIC DNA]</scope>
    <source>
        <strain evidence="12 13">JC118</strain>
    </source>
</reference>
<keyword evidence="2" id="KW-0963">Cytoplasm</keyword>
<keyword evidence="6" id="KW-0238">DNA-binding</keyword>
<evidence type="ECO:0000313" key="13">
    <source>
        <dbReference type="Proteomes" id="UP000247612"/>
    </source>
</evidence>
<dbReference type="AlphaFoldDB" id="A0A2V2FV74"/>
<proteinExistence type="predicted"/>
<keyword evidence="5" id="KW-0805">Transcription regulation</keyword>
<comment type="caution">
    <text evidence="12">The sequence shown here is derived from an EMBL/GenBank/DDBJ whole genome shotgun (WGS) entry which is preliminary data.</text>
</comment>
<keyword evidence="7" id="KW-0804">Transcription</keyword>